<dbReference type="EMBL" id="BARU01020092">
    <property type="protein sequence ID" value="GAH60185.1"/>
    <property type="molecule type" value="Genomic_DNA"/>
</dbReference>
<dbReference type="AlphaFoldDB" id="X1HT00"/>
<evidence type="ECO:0008006" key="2">
    <source>
        <dbReference type="Google" id="ProtNLM"/>
    </source>
</evidence>
<reference evidence="1" key="1">
    <citation type="journal article" date="2014" name="Front. Microbiol.">
        <title>High frequency of phylogenetically diverse reductive dehalogenase-homologous genes in deep subseafloor sedimentary metagenomes.</title>
        <authorList>
            <person name="Kawai M."/>
            <person name="Futagami T."/>
            <person name="Toyoda A."/>
            <person name="Takaki Y."/>
            <person name="Nishi S."/>
            <person name="Hori S."/>
            <person name="Arai W."/>
            <person name="Tsubouchi T."/>
            <person name="Morono Y."/>
            <person name="Uchiyama I."/>
            <person name="Ito T."/>
            <person name="Fujiyama A."/>
            <person name="Inagaki F."/>
            <person name="Takami H."/>
        </authorList>
    </citation>
    <scope>NUCLEOTIDE SEQUENCE</scope>
    <source>
        <strain evidence="1">Expedition CK06-06</strain>
    </source>
</reference>
<evidence type="ECO:0000313" key="1">
    <source>
        <dbReference type="EMBL" id="GAH60185.1"/>
    </source>
</evidence>
<protein>
    <recommendedName>
        <fullName evidence="2">F5/8 type C domain-containing protein</fullName>
    </recommendedName>
</protein>
<name>X1HT00_9ZZZZ</name>
<comment type="caution">
    <text evidence="1">The sequence shown here is derived from an EMBL/GenBank/DDBJ whole genome shotgun (WGS) entry which is preliminary data.</text>
</comment>
<gene>
    <name evidence="1" type="ORF">S03H2_33027</name>
</gene>
<sequence length="81" mass="8731">MRTPWCNLGTIPVSSSVWSTGTIPLVRARTVTITARMLFNASAAADTTMNVYFSPDGNNWDTVPYATINIPRTAGAVIPET</sequence>
<proteinExistence type="predicted"/>
<accession>X1HT00</accession>
<organism evidence="1">
    <name type="scientific">marine sediment metagenome</name>
    <dbReference type="NCBI Taxonomy" id="412755"/>
    <lineage>
        <taxon>unclassified sequences</taxon>
        <taxon>metagenomes</taxon>
        <taxon>ecological metagenomes</taxon>
    </lineage>
</organism>